<comment type="pathway">
    <text evidence="3">Carbohydrate degradation; pentose phosphate pathway; D-ribose 5-phosphate from D-ribulose 5-phosphate (non-oxidative stage): step 1/1.</text>
</comment>
<organism evidence="4 5">
    <name type="scientific">Hyphomicrobium album</name>
    <dbReference type="NCBI Taxonomy" id="2665159"/>
    <lineage>
        <taxon>Bacteria</taxon>
        <taxon>Pseudomonadati</taxon>
        <taxon>Pseudomonadota</taxon>
        <taxon>Alphaproteobacteria</taxon>
        <taxon>Hyphomicrobiales</taxon>
        <taxon>Hyphomicrobiaceae</taxon>
        <taxon>Hyphomicrobium</taxon>
    </lineage>
</organism>
<dbReference type="FunFam" id="3.40.50.1360:FF:000001">
    <property type="entry name" value="Ribose-5-phosphate isomerase A"/>
    <property type="match status" value="1"/>
</dbReference>
<evidence type="ECO:0000256" key="1">
    <source>
        <dbReference type="ARBA" id="ARBA00001713"/>
    </source>
</evidence>
<dbReference type="SUPFAM" id="SSF100950">
    <property type="entry name" value="NagB/RpiA/CoA transferase-like"/>
    <property type="match status" value="1"/>
</dbReference>
<keyword evidence="5" id="KW-1185">Reference proteome</keyword>
<comment type="subunit">
    <text evidence="3">Homodimer.</text>
</comment>
<comment type="caution">
    <text evidence="4">The sequence shown here is derived from an EMBL/GenBank/DDBJ whole genome shotgun (WGS) entry which is preliminary data.</text>
</comment>
<dbReference type="NCBIfam" id="TIGR00021">
    <property type="entry name" value="rpiA"/>
    <property type="match status" value="1"/>
</dbReference>
<dbReference type="InterPro" id="IPR020672">
    <property type="entry name" value="Ribose5P_isomerase_typA_subgr"/>
</dbReference>
<evidence type="ECO:0000313" key="5">
    <source>
        <dbReference type="Proteomes" id="UP000440694"/>
    </source>
</evidence>
<dbReference type="NCBIfam" id="NF001924">
    <property type="entry name" value="PRK00702.1"/>
    <property type="match status" value="1"/>
</dbReference>
<dbReference type="Pfam" id="PF06026">
    <property type="entry name" value="Rib_5-P_isom_A"/>
    <property type="match status" value="1"/>
</dbReference>
<comment type="catalytic activity">
    <reaction evidence="1 3">
        <text>aldehydo-D-ribose 5-phosphate = D-ribulose 5-phosphate</text>
        <dbReference type="Rhea" id="RHEA:14657"/>
        <dbReference type="ChEBI" id="CHEBI:58121"/>
        <dbReference type="ChEBI" id="CHEBI:58273"/>
        <dbReference type="EC" id="5.3.1.6"/>
    </reaction>
</comment>
<dbReference type="CDD" id="cd01398">
    <property type="entry name" value="RPI_A"/>
    <property type="match status" value="1"/>
</dbReference>
<dbReference type="PANTHER" id="PTHR43748">
    <property type="entry name" value="RIBOSE-5-PHOSPHATE ISOMERASE 3, CHLOROPLASTIC-RELATED"/>
    <property type="match status" value="1"/>
</dbReference>
<feature type="active site" description="Proton acceptor" evidence="3">
    <location>
        <position position="105"/>
    </location>
</feature>
<gene>
    <name evidence="3 4" type="primary">rpiA</name>
    <name evidence="4" type="ORF">GIW81_00380</name>
</gene>
<dbReference type="Gene3D" id="3.30.70.260">
    <property type="match status" value="1"/>
</dbReference>
<dbReference type="EC" id="5.3.1.6" evidence="3"/>
<dbReference type="EMBL" id="WMBQ01000001">
    <property type="protein sequence ID" value="MTD92788.1"/>
    <property type="molecule type" value="Genomic_DNA"/>
</dbReference>
<dbReference type="SUPFAM" id="SSF75445">
    <property type="entry name" value="D-ribose-5-phosphate isomerase (RpiA), lid domain"/>
    <property type="match status" value="1"/>
</dbReference>
<feature type="binding site" evidence="3">
    <location>
        <position position="123"/>
    </location>
    <ligand>
        <name>substrate</name>
    </ligand>
</feature>
<evidence type="ECO:0000256" key="2">
    <source>
        <dbReference type="ARBA" id="ARBA00023235"/>
    </source>
</evidence>
<dbReference type="UniPathway" id="UPA00115">
    <property type="reaction ID" value="UER00412"/>
</dbReference>
<sequence>MSQDALKVAAAERALTYVEPGMRVGLGTGSTAAKFVDALGKKVATGLDVLCVATSEATQSQAEKLGIRMSTLDETPFLDLTVDGADELDGELRLIKGGGGALLREKIVATASGRMIVIADASKKVDLLGAFPLPLEVVPFGLTATRNMITALAADVGCEGDIKVRMLGGGKPFLTDSGNLILDCHFGRIEEPEDLDEALKLIPGVVENGLFIGIADLAVLAGADGVTLLGAENGAEPTSE</sequence>
<dbReference type="GO" id="GO:0004751">
    <property type="term" value="F:ribose-5-phosphate isomerase activity"/>
    <property type="evidence" value="ECO:0007669"/>
    <property type="project" value="UniProtKB-UniRule"/>
</dbReference>
<dbReference type="InterPro" id="IPR050262">
    <property type="entry name" value="Ribose-5P_isomerase"/>
</dbReference>
<feature type="binding site" evidence="3">
    <location>
        <begin position="28"/>
        <end position="31"/>
    </location>
    <ligand>
        <name>substrate</name>
    </ligand>
</feature>
<dbReference type="RefSeq" id="WP_154737379.1">
    <property type="nucleotide sequence ID" value="NZ_WMBQ01000001.1"/>
</dbReference>
<name>A0A6I3KE14_9HYPH</name>
<comment type="similarity">
    <text evidence="3">Belongs to the ribose 5-phosphate isomerase family.</text>
</comment>
<reference evidence="4 5" key="1">
    <citation type="submission" date="2019-11" db="EMBL/GenBank/DDBJ databases">
        <title>Identification of a novel strain.</title>
        <authorList>
            <person name="Xu Q."/>
            <person name="Wang G."/>
        </authorList>
    </citation>
    <scope>NUCLEOTIDE SEQUENCE [LARGE SCALE GENOMIC DNA]</scope>
    <source>
        <strain evidence="5">xq</strain>
    </source>
</reference>
<dbReference type="InterPro" id="IPR037171">
    <property type="entry name" value="NagB/RpiA_transferase-like"/>
</dbReference>
<proteinExistence type="inferred from homology"/>
<dbReference type="PANTHER" id="PTHR43748:SF3">
    <property type="entry name" value="RIBOSE-5-PHOSPHATE ISOMERASE 3, CHLOROPLASTIC-RELATED"/>
    <property type="match status" value="1"/>
</dbReference>
<dbReference type="AlphaFoldDB" id="A0A6I3KE14"/>
<dbReference type="Proteomes" id="UP000440694">
    <property type="component" value="Unassembled WGS sequence"/>
</dbReference>
<dbReference type="HAMAP" id="MF_00170">
    <property type="entry name" value="Rib_5P_isom_A"/>
    <property type="match status" value="1"/>
</dbReference>
<dbReference type="Gene3D" id="3.40.50.1360">
    <property type="match status" value="1"/>
</dbReference>
<evidence type="ECO:0000256" key="3">
    <source>
        <dbReference type="HAMAP-Rule" id="MF_00170"/>
    </source>
</evidence>
<feature type="binding site" evidence="3">
    <location>
        <begin position="83"/>
        <end position="86"/>
    </location>
    <ligand>
        <name>substrate</name>
    </ligand>
</feature>
<comment type="function">
    <text evidence="3">Catalyzes the reversible conversion of ribose-5-phosphate to ribulose 5-phosphate.</text>
</comment>
<dbReference type="InterPro" id="IPR004788">
    <property type="entry name" value="Ribose5P_isomerase_type_A"/>
</dbReference>
<keyword evidence="2 3" id="KW-0413">Isomerase</keyword>
<accession>A0A6I3KE14</accession>
<protein>
    <recommendedName>
        <fullName evidence="3">Ribose-5-phosphate isomerase A</fullName>
        <ecNumber evidence="3">5.3.1.6</ecNumber>
    </recommendedName>
    <alternativeName>
        <fullName evidence="3">Phosphoriboisomerase A</fullName>
        <shortName evidence="3">PRI</shortName>
    </alternativeName>
</protein>
<dbReference type="GO" id="GO:0009052">
    <property type="term" value="P:pentose-phosphate shunt, non-oxidative branch"/>
    <property type="evidence" value="ECO:0007669"/>
    <property type="project" value="UniProtKB-UniRule"/>
</dbReference>
<feature type="binding site" evidence="3">
    <location>
        <begin position="96"/>
        <end position="99"/>
    </location>
    <ligand>
        <name>substrate</name>
    </ligand>
</feature>
<evidence type="ECO:0000313" key="4">
    <source>
        <dbReference type="EMBL" id="MTD92788.1"/>
    </source>
</evidence>